<dbReference type="Gene3D" id="3.90.226.10">
    <property type="entry name" value="2-enoyl-CoA Hydratase, Chain A, domain 1"/>
    <property type="match status" value="1"/>
</dbReference>
<dbReference type="GO" id="GO:0051117">
    <property type="term" value="F:ATPase binding"/>
    <property type="evidence" value="ECO:0007669"/>
    <property type="project" value="TreeGrafter"/>
</dbReference>
<dbReference type="Pfam" id="PF00574">
    <property type="entry name" value="CLP_protease"/>
    <property type="match status" value="1"/>
</dbReference>
<dbReference type="PANTHER" id="PTHR10381">
    <property type="entry name" value="ATP-DEPENDENT CLP PROTEASE PROTEOLYTIC SUBUNIT"/>
    <property type="match status" value="1"/>
</dbReference>
<evidence type="ECO:0000313" key="3">
    <source>
        <dbReference type="EMBL" id="QHT96353.1"/>
    </source>
</evidence>
<accession>A0A6C0IXZ7</accession>
<dbReference type="InterPro" id="IPR023562">
    <property type="entry name" value="ClpP/TepA"/>
</dbReference>
<comment type="similarity">
    <text evidence="1">Belongs to the peptidase S14 family.</text>
</comment>
<dbReference type="AlphaFoldDB" id="A0A6C0IXZ7"/>
<name>A0A6C0IXZ7_9ZZZZ</name>
<dbReference type="CDD" id="cd07016">
    <property type="entry name" value="S14_ClpP_1"/>
    <property type="match status" value="1"/>
</dbReference>
<sequence length="238" mass="27138">MEPNLCKKRKLELCSDNNICSNIELSKESTLDKKAKKDPLSGTDDTINIETYKNHIYFYCSVSKKTCLRLNLELKRVAQGIIDNGKNLLKKDKFIYLHINSFGGSVFASFSTIDTIINLPVPVVSIIEGAAASAATLISVMCSYRIIYPNSYMLIHQLSSSAWGKMDEIEDEIINLKELMKRIKSIYKRKTDINKNALDDILKHDLWWNSKKCLEVGLVDKIMEGKPLYEFDESNIEL</sequence>
<proteinExistence type="inferred from homology"/>
<evidence type="ECO:0000256" key="2">
    <source>
        <dbReference type="SAM" id="Phobius"/>
    </source>
</evidence>
<keyword evidence="2" id="KW-0812">Transmembrane</keyword>
<organism evidence="3">
    <name type="scientific">viral metagenome</name>
    <dbReference type="NCBI Taxonomy" id="1070528"/>
    <lineage>
        <taxon>unclassified sequences</taxon>
        <taxon>metagenomes</taxon>
        <taxon>organismal metagenomes</taxon>
    </lineage>
</organism>
<keyword evidence="2" id="KW-1133">Transmembrane helix</keyword>
<dbReference type="GO" id="GO:0009368">
    <property type="term" value="C:endopeptidase Clp complex"/>
    <property type="evidence" value="ECO:0007669"/>
    <property type="project" value="TreeGrafter"/>
</dbReference>
<dbReference type="PANTHER" id="PTHR10381:SF11">
    <property type="entry name" value="ATP-DEPENDENT CLP PROTEASE PROTEOLYTIC SUBUNIT, MITOCHONDRIAL"/>
    <property type="match status" value="1"/>
</dbReference>
<dbReference type="GO" id="GO:0004176">
    <property type="term" value="F:ATP-dependent peptidase activity"/>
    <property type="evidence" value="ECO:0007669"/>
    <property type="project" value="InterPro"/>
</dbReference>
<dbReference type="InterPro" id="IPR029045">
    <property type="entry name" value="ClpP/crotonase-like_dom_sf"/>
</dbReference>
<dbReference type="SUPFAM" id="SSF52096">
    <property type="entry name" value="ClpP/crotonase"/>
    <property type="match status" value="1"/>
</dbReference>
<dbReference type="InterPro" id="IPR001907">
    <property type="entry name" value="ClpP"/>
</dbReference>
<evidence type="ECO:0008006" key="4">
    <source>
        <dbReference type="Google" id="ProtNLM"/>
    </source>
</evidence>
<dbReference type="GO" id="GO:0006515">
    <property type="term" value="P:protein quality control for misfolded or incompletely synthesized proteins"/>
    <property type="evidence" value="ECO:0007669"/>
    <property type="project" value="TreeGrafter"/>
</dbReference>
<reference evidence="3" key="1">
    <citation type="journal article" date="2020" name="Nature">
        <title>Giant virus diversity and host interactions through global metagenomics.</title>
        <authorList>
            <person name="Schulz F."/>
            <person name="Roux S."/>
            <person name="Paez-Espino D."/>
            <person name="Jungbluth S."/>
            <person name="Walsh D.A."/>
            <person name="Denef V.J."/>
            <person name="McMahon K.D."/>
            <person name="Konstantinidis K.T."/>
            <person name="Eloe-Fadrosh E.A."/>
            <person name="Kyrpides N.C."/>
            <person name="Woyke T."/>
        </authorList>
    </citation>
    <scope>NUCLEOTIDE SEQUENCE</scope>
    <source>
        <strain evidence="3">GVMAG-M-3300024302-11</strain>
    </source>
</reference>
<keyword evidence="2" id="KW-0472">Membrane</keyword>
<feature type="transmembrane region" description="Helical" evidence="2">
    <location>
        <begin position="123"/>
        <end position="147"/>
    </location>
</feature>
<dbReference type="PRINTS" id="PR00127">
    <property type="entry name" value="CLPPROTEASEP"/>
</dbReference>
<protein>
    <recommendedName>
        <fullName evidence="4">Protease</fullName>
    </recommendedName>
</protein>
<dbReference type="EMBL" id="MN740256">
    <property type="protein sequence ID" value="QHT96353.1"/>
    <property type="molecule type" value="Genomic_DNA"/>
</dbReference>
<evidence type="ECO:0000256" key="1">
    <source>
        <dbReference type="ARBA" id="ARBA00007039"/>
    </source>
</evidence>
<dbReference type="GO" id="GO:0004252">
    <property type="term" value="F:serine-type endopeptidase activity"/>
    <property type="evidence" value="ECO:0007669"/>
    <property type="project" value="InterPro"/>
</dbReference>
<feature type="transmembrane region" description="Helical" evidence="2">
    <location>
        <begin position="94"/>
        <end position="117"/>
    </location>
</feature>